<sequence length="35" mass="3870">MSDKNMCNPPIKQSSLGNTPAFSFCWLWTPLPASV</sequence>
<dbReference type="AlphaFoldDB" id="A0A2P2IUP1"/>
<name>A0A2P2IUP1_RHIMU</name>
<organism evidence="1">
    <name type="scientific">Rhizophora mucronata</name>
    <name type="common">Asiatic mangrove</name>
    <dbReference type="NCBI Taxonomy" id="61149"/>
    <lineage>
        <taxon>Eukaryota</taxon>
        <taxon>Viridiplantae</taxon>
        <taxon>Streptophyta</taxon>
        <taxon>Embryophyta</taxon>
        <taxon>Tracheophyta</taxon>
        <taxon>Spermatophyta</taxon>
        <taxon>Magnoliopsida</taxon>
        <taxon>eudicotyledons</taxon>
        <taxon>Gunneridae</taxon>
        <taxon>Pentapetalae</taxon>
        <taxon>rosids</taxon>
        <taxon>fabids</taxon>
        <taxon>Malpighiales</taxon>
        <taxon>Rhizophoraceae</taxon>
        <taxon>Rhizophora</taxon>
    </lineage>
</organism>
<evidence type="ECO:0000313" key="1">
    <source>
        <dbReference type="EMBL" id="MBW84930.1"/>
    </source>
</evidence>
<reference evidence="1" key="1">
    <citation type="submission" date="2018-02" db="EMBL/GenBank/DDBJ databases">
        <title>Rhizophora mucronata_Transcriptome.</title>
        <authorList>
            <person name="Meera S.P."/>
            <person name="Sreeshan A."/>
            <person name="Augustine A."/>
        </authorList>
    </citation>
    <scope>NUCLEOTIDE SEQUENCE</scope>
    <source>
        <tissue evidence="1">Leaf</tissue>
    </source>
</reference>
<dbReference type="EMBL" id="GGEC01004447">
    <property type="protein sequence ID" value="MBW84930.1"/>
    <property type="molecule type" value="Transcribed_RNA"/>
</dbReference>
<proteinExistence type="predicted"/>
<protein>
    <submittedName>
        <fullName evidence="1">Uncharacterized protein</fullName>
    </submittedName>
</protein>
<accession>A0A2P2IUP1</accession>